<gene>
    <name evidence="1" type="ORF">SAMN05216389_1447</name>
</gene>
<proteinExistence type="predicted"/>
<accession>A0A1I0HPJ9</accession>
<dbReference type="AlphaFoldDB" id="A0A1I0HPJ9"/>
<evidence type="ECO:0000313" key="1">
    <source>
        <dbReference type="EMBL" id="SET85915.1"/>
    </source>
</evidence>
<dbReference type="Proteomes" id="UP000198618">
    <property type="component" value="Unassembled WGS sequence"/>
</dbReference>
<dbReference type="RefSeq" id="WP_090873192.1">
    <property type="nucleotide sequence ID" value="NZ_FOHE01000044.1"/>
</dbReference>
<protein>
    <submittedName>
        <fullName evidence="1">Uncharacterized protein</fullName>
    </submittedName>
</protein>
<evidence type="ECO:0000313" key="2">
    <source>
        <dbReference type="Proteomes" id="UP000198618"/>
    </source>
</evidence>
<name>A0A1I0HPJ9_9BACI</name>
<organism evidence="1 2">
    <name type="scientific">Oceanobacillus limi</name>
    <dbReference type="NCBI Taxonomy" id="930131"/>
    <lineage>
        <taxon>Bacteria</taxon>
        <taxon>Bacillati</taxon>
        <taxon>Bacillota</taxon>
        <taxon>Bacilli</taxon>
        <taxon>Bacillales</taxon>
        <taxon>Bacillaceae</taxon>
        <taxon>Oceanobacillus</taxon>
    </lineage>
</organism>
<dbReference type="STRING" id="930131.SAMN05216389_1447"/>
<dbReference type="EMBL" id="FOHE01000044">
    <property type="protein sequence ID" value="SET85915.1"/>
    <property type="molecule type" value="Genomic_DNA"/>
</dbReference>
<sequence>MITVTMPIKEYEHMKKDIERLKKESIYMYAKREYSDFNRNEYEITIDLSAMMKAISEEEHKPVTFKTI</sequence>
<keyword evidence="2" id="KW-1185">Reference proteome</keyword>
<dbReference type="OrthoDB" id="9554271at2"/>
<reference evidence="1 2" key="1">
    <citation type="submission" date="2016-10" db="EMBL/GenBank/DDBJ databases">
        <authorList>
            <person name="de Groot N.N."/>
        </authorList>
    </citation>
    <scope>NUCLEOTIDE SEQUENCE [LARGE SCALE GENOMIC DNA]</scope>
    <source>
        <strain evidence="1 2">IBRC-M 10780</strain>
    </source>
</reference>